<dbReference type="AlphaFoldDB" id="A0A811JR09"/>
<dbReference type="EMBL" id="CAJFDH010000001">
    <property type="protein sequence ID" value="CAD5205626.1"/>
    <property type="molecule type" value="Genomic_DNA"/>
</dbReference>
<name>A0A811JR09_9BILA</name>
<dbReference type="Proteomes" id="UP000614601">
    <property type="component" value="Unassembled WGS sequence"/>
</dbReference>
<accession>A0A811JR09</accession>
<reference evidence="2" key="1">
    <citation type="submission" date="2020-09" db="EMBL/GenBank/DDBJ databases">
        <authorList>
            <person name="Kikuchi T."/>
        </authorList>
    </citation>
    <scope>NUCLEOTIDE SEQUENCE</scope>
    <source>
        <strain evidence="2">SH1</strain>
    </source>
</reference>
<comment type="caution">
    <text evidence="2">The sequence shown here is derived from an EMBL/GenBank/DDBJ whole genome shotgun (WGS) entry which is preliminary data.</text>
</comment>
<sequence>MRVILLFLLMTTITMADEDHKTQTDCDECRKMTLYANTLMKMVGDKKGDPIPTTGGEYKTKLVKCRQNNATDTQITKRCHLHEDVLNAMHDARLHDNIIDWRKMCANTCKLRKIYGH</sequence>
<feature type="signal peptide" evidence="1">
    <location>
        <begin position="1"/>
        <end position="16"/>
    </location>
</feature>
<protein>
    <submittedName>
        <fullName evidence="2">Uncharacterized protein</fullName>
    </submittedName>
</protein>
<dbReference type="EMBL" id="CAJFCW020000001">
    <property type="protein sequence ID" value="CAG9078431.1"/>
    <property type="molecule type" value="Genomic_DNA"/>
</dbReference>
<evidence type="ECO:0000313" key="3">
    <source>
        <dbReference type="Proteomes" id="UP000614601"/>
    </source>
</evidence>
<evidence type="ECO:0000313" key="2">
    <source>
        <dbReference type="EMBL" id="CAD5205626.1"/>
    </source>
</evidence>
<keyword evidence="1" id="KW-0732">Signal</keyword>
<dbReference type="Proteomes" id="UP000783686">
    <property type="component" value="Unassembled WGS sequence"/>
</dbReference>
<keyword evidence="3" id="KW-1185">Reference proteome</keyword>
<evidence type="ECO:0000256" key="1">
    <source>
        <dbReference type="SAM" id="SignalP"/>
    </source>
</evidence>
<feature type="chain" id="PRO_5044131585" evidence="1">
    <location>
        <begin position="17"/>
        <end position="117"/>
    </location>
</feature>
<organism evidence="2 3">
    <name type="scientific">Bursaphelenchus okinawaensis</name>
    <dbReference type="NCBI Taxonomy" id="465554"/>
    <lineage>
        <taxon>Eukaryota</taxon>
        <taxon>Metazoa</taxon>
        <taxon>Ecdysozoa</taxon>
        <taxon>Nematoda</taxon>
        <taxon>Chromadorea</taxon>
        <taxon>Rhabditida</taxon>
        <taxon>Tylenchina</taxon>
        <taxon>Tylenchomorpha</taxon>
        <taxon>Aphelenchoidea</taxon>
        <taxon>Aphelenchoididae</taxon>
        <taxon>Bursaphelenchus</taxon>
    </lineage>
</organism>
<gene>
    <name evidence="2" type="ORF">BOKJ2_LOCUS310</name>
</gene>
<proteinExistence type="predicted"/>